<dbReference type="InterPro" id="IPR013108">
    <property type="entry name" value="Amidohydro_3"/>
</dbReference>
<dbReference type="Gene3D" id="2.30.40.10">
    <property type="entry name" value="Urease, subunit C, domain 1"/>
    <property type="match status" value="1"/>
</dbReference>
<dbReference type="Pfam" id="PF07969">
    <property type="entry name" value="Amidohydro_3"/>
    <property type="match status" value="1"/>
</dbReference>
<evidence type="ECO:0000313" key="2">
    <source>
        <dbReference type="EMBL" id="GAI02818.1"/>
    </source>
</evidence>
<dbReference type="SUPFAM" id="SSF51338">
    <property type="entry name" value="Composite domain of metallo-dependent hydrolases"/>
    <property type="match status" value="1"/>
</dbReference>
<proteinExistence type="predicted"/>
<dbReference type="Gene3D" id="3.20.20.140">
    <property type="entry name" value="Metal-dependent hydrolases"/>
    <property type="match status" value="1"/>
</dbReference>
<dbReference type="GO" id="GO:0016810">
    <property type="term" value="F:hydrolase activity, acting on carbon-nitrogen (but not peptide) bonds"/>
    <property type="evidence" value="ECO:0007669"/>
    <property type="project" value="InterPro"/>
</dbReference>
<dbReference type="InterPro" id="IPR032466">
    <property type="entry name" value="Metal_Hydrolase"/>
</dbReference>
<dbReference type="SUPFAM" id="SSF51556">
    <property type="entry name" value="Metallo-dependent hydrolases"/>
    <property type="match status" value="1"/>
</dbReference>
<dbReference type="EMBL" id="BARV01010938">
    <property type="protein sequence ID" value="GAI02818.1"/>
    <property type="molecule type" value="Genomic_DNA"/>
</dbReference>
<accession>X1K8A6</accession>
<dbReference type="AlphaFoldDB" id="X1K8A6"/>
<comment type="caution">
    <text evidence="2">The sequence shown here is derived from an EMBL/GenBank/DDBJ whole genome shotgun (WGS) entry which is preliminary data.</text>
</comment>
<dbReference type="InterPro" id="IPR011059">
    <property type="entry name" value="Metal-dep_hydrolase_composite"/>
</dbReference>
<sequence>MNKKNDLAEAVAVRDEKIIAVGKTDEIKEMVGNDTKVIDLQGKTVTPGFIESHCHPSLAGPAMVFEVDVRTARTIDDIINRLGQKAKELPGGKWLKGVGYNDRRLKEQRHPTKWDLDKATTSHPVFLERTDAHMAVVNNEALKLAKLTKDSPDPEGGRFERDPETGELTGLIREKAQAPVRNLIPPYTIAELKEGLVAACKQLASWGFTSFSDADVKHDALVAYQELLAENRLPLRVSMMISGMGLVG</sequence>
<evidence type="ECO:0000259" key="1">
    <source>
        <dbReference type="Pfam" id="PF07969"/>
    </source>
</evidence>
<reference evidence="2" key="1">
    <citation type="journal article" date="2014" name="Front. Microbiol.">
        <title>High frequency of phylogenetically diverse reductive dehalogenase-homologous genes in deep subseafloor sedimentary metagenomes.</title>
        <authorList>
            <person name="Kawai M."/>
            <person name="Futagami T."/>
            <person name="Toyoda A."/>
            <person name="Takaki Y."/>
            <person name="Nishi S."/>
            <person name="Hori S."/>
            <person name="Arai W."/>
            <person name="Tsubouchi T."/>
            <person name="Morono Y."/>
            <person name="Uchiyama I."/>
            <person name="Ito T."/>
            <person name="Fujiyama A."/>
            <person name="Inagaki F."/>
            <person name="Takami H."/>
        </authorList>
    </citation>
    <scope>NUCLEOTIDE SEQUENCE</scope>
    <source>
        <strain evidence="2">Expedition CK06-06</strain>
    </source>
</reference>
<gene>
    <name evidence="2" type="ORF">S06H3_20973</name>
</gene>
<dbReference type="PANTHER" id="PTHR22642">
    <property type="entry name" value="IMIDAZOLONEPROPIONASE"/>
    <property type="match status" value="1"/>
</dbReference>
<feature type="domain" description="Amidohydrolase 3" evidence="1">
    <location>
        <begin position="36"/>
        <end position="238"/>
    </location>
</feature>
<dbReference type="Gene3D" id="3.10.310.70">
    <property type="match status" value="1"/>
</dbReference>
<organism evidence="2">
    <name type="scientific">marine sediment metagenome</name>
    <dbReference type="NCBI Taxonomy" id="412755"/>
    <lineage>
        <taxon>unclassified sequences</taxon>
        <taxon>metagenomes</taxon>
        <taxon>ecological metagenomes</taxon>
    </lineage>
</organism>
<feature type="non-terminal residue" evidence="2">
    <location>
        <position position="248"/>
    </location>
</feature>
<name>X1K8A6_9ZZZZ</name>
<protein>
    <recommendedName>
        <fullName evidence="1">Amidohydrolase 3 domain-containing protein</fullName>
    </recommendedName>
</protein>
<dbReference type="PANTHER" id="PTHR22642:SF2">
    <property type="entry name" value="PROTEIN LONG AFTER FAR-RED 3"/>
    <property type="match status" value="1"/>
</dbReference>